<accession>A0A369JL58</accession>
<protein>
    <submittedName>
        <fullName evidence="1">Uncharacterized protein</fullName>
    </submittedName>
</protein>
<reference evidence="1" key="1">
    <citation type="submission" date="2018-04" db="EMBL/GenBank/DDBJ databases">
        <title>Whole genome sequencing of Hypsizygus marmoreus.</title>
        <authorList>
            <person name="Choi I.-G."/>
            <person name="Min B."/>
            <person name="Kim J.-G."/>
            <person name="Kim S."/>
            <person name="Oh Y.-L."/>
            <person name="Kong W.-S."/>
            <person name="Park H."/>
            <person name="Jeong J."/>
            <person name="Song E.-S."/>
        </authorList>
    </citation>
    <scope>NUCLEOTIDE SEQUENCE [LARGE SCALE GENOMIC DNA]</scope>
    <source>
        <strain evidence="1">51987-8</strain>
    </source>
</reference>
<evidence type="ECO:0000313" key="2">
    <source>
        <dbReference type="Proteomes" id="UP000076154"/>
    </source>
</evidence>
<evidence type="ECO:0000313" key="1">
    <source>
        <dbReference type="EMBL" id="RDB19536.1"/>
    </source>
</evidence>
<gene>
    <name evidence="1" type="ORF">Hypma_013397</name>
</gene>
<proteinExistence type="predicted"/>
<comment type="caution">
    <text evidence="1">The sequence shown here is derived from an EMBL/GenBank/DDBJ whole genome shotgun (WGS) entry which is preliminary data.</text>
</comment>
<dbReference type="InParanoid" id="A0A369JL58"/>
<sequence length="120" mass="13587">MLCSLRTRIGIERIHGPGARCPQKQLIERSLEPVQAVVCKHFFSSDYRPSHHPVKCIPVSRSLQVRSRDDVTMINSVSRSGHFDASSTRPIVDSVPLQLLGQQFLTSIRTLKFLPHPQFL</sequence>
<dbReference type="EMBL" id="LUEZ02000079">
    <property type="protein sequence ID" value="RDB19536.1"/>
    <property type="molecule type" value="Genomic_DNA"/>
</dbReference>
<keyword evidence="2" id="KW-1185">Reference proteome</keyword>
<organism evidence="1 2">
    <name type="scientific">Hypsizygus marmoreus</name>
    <name type="common">White beech mushroom</name>
    <name type="synonym">Agaricus marmoreus</name>
    <dbReference type="NCBI Taxonomy" id="39966"/>
    <lineage>
        <taxon>Eukaryota</taxon>
        <taxon>Fungi</taxon>
        <taxon>Dikarya</taxon>
        <taxon>Basidiomycota</taxon>
        <taxon>Agaricomycotina</taxon>
        <taxon>Agaricomycetes</taxon>
        <taxon>Agaricomycetidae</taxon>
        <taxon>Agaricales</taxon>
        <taxon>Tricholomatineae</taxon>
        <taxon>Lyophyllaceae</taxon>
        <taxon>Hypsizygus</taxon>
    </lineage>
</organism>
<name>A0A369JL58_HYPMA</name>
<dbReference type="AlphaFoldDB" id="A0A369JL58"/>
<dbReference type="Proteomes" id="UP000076154">
    <property type="component" value="Unassembled WGS sequence"/>
</dbReference>